<dbReference type="InterPro" id="IPR012337">
    <property type="entry name" value="RNaseH-like_sf"/>
</dbReference>
<name>T1B848_9ZZZZ</name>
<dbReference type="PANTHER" id="PTHR46889:SF4">
    <property type="entry name" value="TRANSPOSASE INSO FOR INSERTION SEQUENCE ELEMENT IS911B-RELATED"/>
    <property type="match status" value="1"/>
</dbReference>
<dbReference type="InterPro" id="IPR001584">
    <property type="entry name" value="Integrase_cat-core"/>
</dbReference>
<dbReference type="AlphaFoldDB" id="T1B848"/>
<reference evidence="2" key="2">
    <citation type="journal article" date="2014" name="ISME J.">
        <title>Microbial stratification in low pH oxic and suboxic macroscopic growths along an acid mine drainage.</title>
        <authorList>
            <person name="Mendez-Garcia C."/>
            <person name="Mesa V."/>
            <person name="Sprenger R.R."/>
            <person name="Richter M."/>
            <person name="Diez M.S."/>
            <person name="Solano J."/>
            <person name="Bargiela R."/>
            <person name="Golyshina O.V."/>
            <person name="Manteca A."/>
            <person name="Ramos J.L."/>
            <person name="Gallego J.R."/>
            <person name="Llorente I."/>
            <person name="Martins Dos Santos V.A."/>
            <person name="Jensen O.N."/>
            <person name="Pelaez A.I."/>
            <person name="Sanchez J."/>
            <person name="Ferrer M."/>
        </authorList>
    </citation>
    <scope>NUCLEOTIDE SEQUENCE</scope>
</reference>
<proteinExistence type="predicted"/>
<sequence length="147" mass="16995">NHVFSTDITYVRMKKGFIYLIAIIDWYSRYVLDWEISVTMESEFCCATLSRVLIRTTREIFNTDQGSQYTSKAFTGLLLEKNIRISMDGRGRALDNVFVERLWRSVKQEEVYLHDYQTVSEAKKWLDGILPVVQPGASPSVPGLQHP</sequence>
<reference evidence="2" key="1">
    <citation type="submission" date="2013-08" db="EMBL/GenBank/DDBJ databases">
        <authorList>
            <person name="Mendez C."/>
            <person name="Richter M."/>
            <person name="Ferrer M."/>
            <person name="Sanchez J."/>
        </authorList>
    </citation>
    <scope>NUCLEOTIDE SEQUENCE</scope>
</reference>
<evidence type="ECO:0000313" key="2">
    <source>
        <dbReference type="EMBL" id="EQD66067.1"/>
    </source>
</evidence>
<dbReference type="Pfam" id="PF00665">
    <property type="entry name" value="rve"/>
    <property type="match status" value="1"/>
</dbReference>
<dbReference type="GO" id="GO:0003676">
    <property type="term" value="F:nucleic acid binding"/>
    <property type="evidence" value="ECO:0007669"/>
    <property type="project" value="InterPro"/>
</dbReference>
<comment type="caution">
    <text evidence="2">The sequence shown here is derived from an EMBL/GenBank/DDBJ whole genome shotgun (WGS) entry which is preliminary data.</text>
</comment>
<dbReference type="PROSITE" id="PS50994">
    <property type="entry name" value="INTEGRASE"/>
    <property type="match status" value="1"/>
</dbReference>
<dbReference type="EMBL" id="AUZX01005919">
    <property type="protein sequence ID" value="EQD66067.1"/>
    <property type="molecule type" value="Genomic_DNA"/>
</dbReference>
<dbReference type="InterPro" id="IPR036397">
    <property type="entry name" value="RNaseH_sf"/>
</dbReference>
<dbReference type="SUPFAM" id="SSF53098">
    <property type="entry name" value="Ribonuclease H-like"/>
    <property type="match status" value="1"/>
</dbReference>
<evidence type="ECO:0000259" key="1">
    <source>
        <dbReference type="PROSITE" id="PS50994"/>
    </source>
</evidence>
<protein>
    <submittedName>
        <fullName evidence="2">Transposase</fullName>
    </submittedName>
</protein>
<accession>T1B848</accession>
<dbReference type="InterPro" id="IPR050900">
    <property type="entry name" value="Transposase_IS3/IS150/IS904"/>
</dbReference>
<dbReference type="Gene3D" id="3.30.420.10">
    <property type="entry name" value="Ribonuclease H-like superfamily/Ribonuclease H"/>
    <property type="match status" value="1"/>
</dbReference>
<feature type="non-terminal residue" evidence="2">
    <location>
        <position position="1"/>
    </location>
</feature>
<dbReference type="GO" id="GO:0015074">
    <property type="term" value="P:DNA integration"/>
    <property type="evidence" value="ECO:0007669"/>
    <property type="project" value="InterPro"/>
</dbReference>
<dbReference type="PANTHER" id="PTHR46889">
    <property type="entry name" value="TRANSPOSASE INSF FOR INSERTION SEQUENCE IS3B-RELATED"/>
    <property type="match status" value="1"/>
</dbReference>
<gene>
    <name evidence="2" type="ORF">B1A_08270</name>
</gene>
<feature type="domain" description="Integrase catalytic" evidence="1">
    <location>
        <begin position="1"/>
        <end position="147"/>
    </location>
</feature>
<organism evidence="2">
    <name type="scientific">mine drainage metagenome</name>
    <dbReference type="NCBI Taxonomy" id="410659"/>
    <lineage>
        <taxon>unclassified sequences</taxon>
        <taxon>metagenomes</taxon>
        <taxon>ecological metagenomes</taxon>
    </lineage>
</organism>